<sequence length="104" mass="11647">MALKHLIPLFVLVVVVGILTFVGLAVYSIVQEVSTKAREKIEKKNISITKGGLKVGVKELRDEEYRDRSQNQCLEPQSVPYVQRPTLEFLVGAFFFGSSEYGKA</sequence>
<name>A0A232LZZ1_9EURO</name>
<dbReference type="PANTHER" id="PTHR42077">
    <property type="entry name" value="YALI0F30239P"/>
    <property type="match status" value="1"/>
</dbReference>
<feature type="transmembrane region" description="Helical" evidence="1">
    <location>
        <begin position="6"/>
        <end position="30"/>
    </location>
</feature>
<dbReference type="PANTHER" id="PTHR42077:SF1">
    <property type="entry name" value="YALI0F30239P"/>
    <property type="match status" value="1"/>
</dbReference>
<keyword evidence="1" id="KW-0812">Transmembrane</keyword>
<keyword evidence="1" id="KW-0472">Membrane</keyword>
<accession>A0A232LZZ1</accession>
<dbReference type="Proteomes" id="UP000243515">
    <property type="component" value="Unassembled WGS sequence"/>
</dbReference>
<keyword evidence="3" id="KW-1185">Reference proteome</keyword>
<proteinExistence type="predicted"/>
<dbReference type="OrthoDB" id="4083871at2759"/>
<evidence type="ECO:0000313" key="2">
    <source>
        <dbReference type="EMBL" id="OXV09730.1"/>
    </source>
</evidence>
<dbReference type="EMBL" id="NPHW01003361">
    <property type="protein sequence ID" value="OXV09730.1"/>
    <property type="molecule type" value="Genomic_DNA"/>
</dbReference>
<organism evidence="2 3">
    <name type="scientific">Elaphomyces granulatus</name>
    <dbReference type="NCBI Taxonomy" id="519963"/>
    <lineage>
        <taxon>Eukaryota</taxon>
        <taxon>Fungi</taxon>
        <taxon>Dikarya</taxon>
        <taxon>Ascomycota</taxon>
        <taxon>Pezizomycotina</taxon>
        <taxon>Eurotiomycetes</taxon>
        <taxon>Eurotiomycetidae</taxon>
        <taxon>Eurotiales</taxon>
        <taxon>Elaphomycetaceae</taxon>
        <taxon>Elaphomyces</taxon>
    </lineage>
</organism>
<gene>
    <name evidence="2" type="ORF">Egran_02507</name>
</gene>
<dbReference type="AlphaFoldDB" id="A0A232LZZ1"/>
<protein>
    <submittedName>
        <fullName evidence="2">Uncharacterized protein</fullName>
    </submittedName>
</protein>
<keyword evidence="1" id="KW-1133">Transmembrane helix</keyword>
<evidence type="ECO:0000256" key="1">
    <source>
        <dbReference type="SAM" id="Phobius"/>
    </source>
</evidence>
<comment type="caution">
    <text evidence="2">The sequence shown here is derived from an EMBL/GenBank/DDBJ whole genome shotgun (WGS) entry which is preliminary data.</text>
</comment>
<evidence type="ECO:0000313" key="3">
    <source>
        <dbReference type="Proteomes" id="UP000243515"/>
    </source>
</evidence>
<reference evidence="2 3" key="1">
    <citation type="journal article" date="2015" name="Environ. Microbiol.">
        <title>Metagenome sequence of Elaphomyces granulatus from sporocarp tissue reveals Ascomycota ectomycorrhizal fingerprints of genome expansion and a Proteobacteria-rich microbiome.</title>
        <authorList>
            <person name="Quandt C.A."/>
            <person name="Kohler A."/>
            <person name="Hesse C.N."/>
            <person name="Sharpton T.J."/>
            <person name="Martin F."/>
            <person name="Spatafora J.W."/>
        </authorList>
    </citation>
    <scope>NUCLEOTIDE SEQUENCE [LARGE SCALE GENOMIC DNA]</scope>
    <source>
        <strain evidence="2 3">OSC145934</strain>
    </source>
</reference>